<feature type="transmembrane region" description="Helical" evidence="1">
    <location>
        <begin position="105"/>
        <end position="136"/>
    </location>
</feature>
<dbReference type="AlphaFoldDB" id="A0A1M7PSA4"/>
<feature type="transmembrane region" description="Helical" evidence="1">
    <location>
        <begin position="44"/>
        <end position="68"/>
    </location>
</feature>
<keyword evidence="1" id="KW-1133">Transmembrane helix</keyword>
<evidence type="ECO:0000313" key="2">
    <source>
        <dbReference type="EMBL" id="SHN20263.1"/>
    </source>
</evidence>
<dbReference type="Proteomes" id="UP000184092">
    <property type="component" value="Unassembled WGS sequence"/>
</dbReference>
<protein>
    <submittedName>
        <fullName evidence="2">Uncharacterized protein</fullName>
    </submittedName>
</protein>
<keyword evidence="1" id="KW-0472">Membrane</keyword>
<proteinExistence type="predicted"/>
<feature type="transmembrane region" description="Helical" evidence="1">
    <location>
        <begin position="7"/>
        <end position="24"/>
    </location>
</feature>
<keyword evidence="1" id="KW-0812">Transmembrane</keyword>
<sequence>MRILYRLLLTFNATSLIIVIFLIKENIIIEHISNNFLYPNYISFSIYSFIPIFLTYISLLIGNLLATANIKMGTIKEIELANNAFLPSYLGYFFVALSVPNCSTLYFVFLILFIFTFLSQSLYFNPLFLFFGYHFYNITTSKNVKLFIITRQNINDPNEVEFEKLKRINNFTFIDKQKL</sequence>
<evidence type="ECO:0000313" key="3">
    <source>
        <dbReference type="Proteomes" id="UP000184092"/>
    </source>
</evidence>
<reference evidence="3" key="1">
    <citation type="submission" date="2016-11" db="EMBL/GenBank/DDBJ databases">
        <authorList>
            <person name="Varghese N."/>
            <person name="Submissions S."/>
        </authorList>
    </citation>
    <scope>NUCLEOTIDE SEQUENCE [LARGE SCALE GENOMIC DNA]</scope>
    <source>
        <strain evidence="3">CGMCC 1.2749</strain>
    </source>
</reference>
<organism evidence="2 3">
    <name type="scientific">Flavobacterium xinjiangense</name>
    <dbReference type="NCBI Taxonomy" id="178356"/>
    <lineage>
        <taxon>Bacteria</taxon>
        <taxon>Pseudomonadati</taxon>
        <taxon>Bacteroidota</taxon>
        <taxon>Flavobacteriia</taxon>
        <taxon>Flavobacteriales</taxon>
        <taxon>Flavobacteriaceae</taxon>
        <taxon>Flavobacterium</taxon>
    </lineage>
</organism>
<dbReference type="OrthoDB" id="6872206at2"/>
<keyword evidence="3" id="KW-1185">Reference proteome</keyword>
<gene>
    <name evidence="2" type="ORF">SAMN05216269_1222</name>
</gene>
<dbReference type="EMBL" id="FRCL01000022">
    <property type="protein sequence ID" value="SHN20263.1"/>
    <property type="molecule type" value="Genomic_DNA"/>
</dbReference>
<accession>A0A1M7PSA4</accession>
<name>A0A1M7PSA4_9FLAO</name>
<feature type="transmembrane region" description="Helical" evidence="1">
    <location>
        <begin position="80"/>
        <end position="99"/>
    </location>
</feature>
<evidence type="ECO:0000256" key="1">
    <source>
        <dbReference type="SAM" id="Phobius"/>
    </source>
</evidence>